<accession>A0A660SF15</accession>
<dbReference type="Pfam" id="PF14559">
    <property type="entry name" value="TPR_19"/>
    <property type="match status" value="1"/>
</dbReference>
<sequence length="191" mass="22117">MPILFLLRRLLPVGRRCLDYISRRWRRGGERSVKRCFKESVGHFWGLVSTRPYMRALCGLAQCLWSMGKKREAIEKYYELLRLNPNDNQGIRYLLINCLLEMGRNEEARKLLKRYEDDPTACWAYSEALLTYRDEGASSKADSLLKKAFDCNPHVPAYLLRKKKLPAELPMTVGFGDESEAVDYAADAMKV</sequence>
<protein>
    <recommendedName>
        <fullName evidence="4">Tetratricopeptide repeat protein</fullName>
    </recommendedName>
</protein>
<dbReference type="Gene3D" id="1.25.40.10">
    <property type="entry name" value="Tetratricopeptide repeat domain"/>
    <property type="match status" value="1"/>
</dbReference>
<evidence type="ECO:0000256" key="1">
    <source>
        <dbReference type="PROSITE-ProRule" id="PRU00339"/>
    </source>
</evidence>
<evidence type="ECO:0000313" key="2">
    <source>
        <dbReference type="EMBL" id="RKX69399.1"/>
    </source>
</evidence>
<organism evidence="2 3">
    <name type="scientific">candidate division WOR-3 bacterium</name>
    <dbReference type="NCBI Taxonomy" id="2052148"/>
    <lineage>
        <taxon>Bacteria</taxon>
        <taxon>Bacteria division WOR-3</taxon>
    </lineage>
</organism>
<gene>
    <name evidence="2" type="ORF">DRP53_08320</name>
</gene>
<dbReference type="PROSITE" id="PS50005">
    <property type="entry name" value="TPR"/>
    <property type="match status" value="1"/>
</dbReference>
<dbReference type="Proteomes" id="UP000268469">
    <property type="component" value="Unassembled WGS sequence"/>
</dbReference>
<evidence type="ECO:0000313" key="3">
    <source>
        <dbReference type="Proteomes" id="UP000268469"/>
    </source>
</evidence>
<feature type="repeat" description="TPR" evidence="1">
    <location>
        <begin position="54"/>
        <end position="87"/>
    </location>
</feature>
<keyword evidence="1" id="KW-0802">TPR repeat</keyword>
<dbReference type="InterPro" id="IPR011990">
    <property type="entry name" value="TPR-like_helical_dom_sf"/>
</dbReference>
<dbReference type="SMART" id="SM00028">
    <property type="entry name" value="TPR"/>
    <property type="match status" value="1"/>
</dbReference>
<reference evidence="2 3" key="1">
    <citation type="submission" date="2018-06" db="EMBL/GenBank/DDBJ databases">
        <title>Extensive metabolic versatility and redundancy in microbially diverse, dynamic hydrothermal sediments.</title>
        <authorList>
            <person name="Dombrowski N."/>
            <person name="Teske A."/>
            <person name="Baker B.J."/>
        </authorList>
    </citation>
    <scope>NUCLEOTIDE SEQUENCE [LARGE SCALE GENOMIC DNA]</scope>
    <source>
        <strain evidence="2">B36_G15</strain>
    </source>
</reference>
<proteinExistence type="predicted"/>
<evidence type="ECO:0008006" key="4">
    <source>
        <dbReference type="Google" id="ProtNLM"/>
    </source>
</evidence>
<dbReference type="AlphaFoldDB" id="A0A660SF15"/>
<dbReference type="InterPro" id="IPR019734">
    <property type="entry name" value="TPR_rpt"/>
</dbReference>
<dbReference type="SUPFAM" id="SSF48452">
    <property type="entry name" value="TPR-like"/>
    <property type="match status" value="1"/>
</dbReference>
<name>A0A660SF15_UNCW3</name>
<dbReference type="EMBL" id="QNBE01000087">
    <property type="protein sequence ID" value="RKX69399.1"/>
    <property type="molecule type" value="Genomic_DNA"/>
</dbReference>
<comment type="caution">
    <text evidence="2">The sequence shown here is derived from an EMBL/GenBank/DDBJ whole genome shotgun (WGS) entry which is preliminary data.</text>
</comment>